<dbReference type="GeneID" id="30997556"/>
<sequence length="266" mass="30631">MIFIINLESQLVSYLLALALRTHFARVPQLKIVVLEHDSKNHDFKPWCGINTFNNYHFVNDNTIASLLSLLLGNDFDIHRMDSVRLKPLPAANFNMDKPLNELMEIKLSYNNYLGLIYHPILIVNKLRTFLINSNIVLTTVWNNGQFLSQMAGTYPQDQIIQLNSNIFTYNNLMVNSNLTQVVYQNVFSKKPPSSLLWIPKFKTGLGKSNFEINVHRSGKLTHINLLISNHLDLDLYQVFKMIDIYLNSLDQLSLSGDLNLNFAKF</sequence>
<dbReference type="EMBL" id="KV454540">
    <property type="protein sequence ID" value="ODV67949.1"/>
    <property type="molecule type" value="Genomic_DNA"/>
</dbReference>
<dbReference type="OrthoDB" id="4026591at2759"/>
<accession>A0A1E4RL00</accession>
<evidence type="ECO:0000313" key="1">
    <source>
        <dbReference type="EMBL" id="ODV67949.1"/>
    </source>
</evidence>
<dbReference type="RefSeq" id="XP_020077016.1">
    <property type="nucleotide sequence ID" value="XM_020223007.1"/>
</dbReference>
<gene>
    <name evidence="1" type="ORF">HYPBUDRAFT_200762</name>
</gene>
<reference evidence="2" key="1">
    <citation type="submission" date="2016-05" db="EMBL/GenBank/DDBJ databases">
        <title>Comparative genomics of biotechnologically important yeasts.</title>
        <authorList>
            <consortium name="DOE Joint Genome Institute"/>
            <person name="Riley R."/>
            <person name="Haridas S."/>
            <person name="Wolfe K.H."/>
            <person name="Lopes M.R."/>
            <person name="Hittinger C.T."/>
            <person name="Goker M."/>
            <person name="Salamov A."/>
            <person name="Wisecaver J."/>
            <person name="Long T.M."/>
            <person name="Aerts A.L."/>
            <person name="Barry K."/>
            <person name="Choi C."/>
            <person name="Clum A."/>
            <person name="Coughlan A.Y."/>
            <person name="Deshpande S."/>
            <person name="Douglass A.P."/>
            <person name="Hanson S.J."/>
            <person name="Klenk H.-P."/>
            <person name="Labutti K."/>
            <person name="Lapidus A."/>
            <person name="Lindquist E."/>
            <person name="Lipzen A."/>
            <person name="Meier-Kolthoff J.P."/>
            <person name="Ohm R.A."/>
            <person name="Otillar R.P."/>
            <person name="Pangilinan J."/>
            <person name="Peng Y."/>
            <person name="Rokas A."/>
            <person name="Rosa C.A."/>
            <person name="Scheuner C."/>
            <person name="Sibirny A.A."/>
            <person name="Slot J.C."/>
            <person name="Stielow J.B."/>
            <person name="Sun H."/>
            <person name="Kurtzman C.P."/>
            <person name="Blackwell M."/>
            <person name="Grigoriev I.V."/>
            <person name="Jeffries T.W."/>
        </authorList>
    </citation>
    <scope>NUCLEOTIDE SEQUENCE [LARGE SCALE GENOMIC DNA]</scope>
    <source>
        <strain evidence="2">NRRL Y-1933</strain>
    </source>
</reference>
<evidence type="ECO:0000313" key="2">
    <source>
        <dbReference type="Proteomes" id="UP000095085"/>
    </source>
</evidence>
<protein>
    <submittedName>
        <fullName evidence="1">Uncharacterized protein</fullName>
    </submittedName>
</protein>
<dbReference type="AlphaFoldDB" id="A0A1E4RL00"/>
<dbReference type="Proteomes" id="UP000095085">
    <property type="component" value="Unassembled WGS sequence"/>
</dbReference>
<keyword evidence="2" id="KW-1185">Reference proteome</keyword>
<name>A0A1E4RL00_9ASCO</name>
<proteinExistence type="predicted"/>
<organism evidence="1 2">
    <name type="scientific">Hyphopichia burtonii NRRL Y-1933</name>
    <dbReference type="NCBI Taxonomy" id="984485"/>
    <lineage>
        <taxon>Eukaryota</taxon>
        <taxon>Fungi</taxon>
        <taxon>Dikarya</taxon>
        <taxon>Ascomycota</taxon>
        <taxon>Saccharomycotina</taxon>
        <taxon>Pichiomycetes</taxon>
        <taxon>Debaryomycetaceae</taxon>
        <taxon>Hyphopichia</taxon>
    </lineage>
</organism>